<evidence type="ECO:0000256" key="8">
    <source>
        <dbReference type="ARBA" id="ARBA00022989"/>
    </source>
</evidence>
<evidence type="ECO:0000256" key="7">
    <source>
        <dbReference type="ARBA" id="ARBA00022949"/>
    </source>
</evidence>
<keyword evidence="8 12" id="KW-1133">Transmembrane helix</keyword>
<keyword evidence="11 12" id="KW-0407">Ion channel</keyword>
<dbReference type="EMBL" id="GANO01001289">
    <property type="protein sequence ID" value="JAB58582.1"/>
    <property type="molecule type" value="mRNA"/>
</dbReference>
<evidence type="ECO:0000256" key="3">
    <source>
        <dbReference type="ARBA" id="ARBA00022448"/>
    </source>
</evidence>
<dbReference type="PANTHER" id="PTHR11893">
    <property type="entry name" value="INNEXIN"/>
    <property type="match status" value="1"/>
</dbReference>
<keyword evidence="3 12" id="KW-0813">Transport</keyword>
<dbReference type="GO" id="GO:0005886">
    <property type="term" value="C:plasma membrane"/>
    <property type="evidence" value="ECO:0007669"/>
    <property type="project" value="UniProtKB-SubCell"/>
</dbReference>
<proteinExistence type="evidence at transcript level"/>
<dbReference type="PROSITE" id="PS51013">
    <property type="entry name" value="PANNEXIN"/>
    <property type="match status" value="1"/>
</dbReference>
<feature type="transmembrane region" description="Helical" evidence="12">
    <location>
        <begin position="183"/>
        <end position="203"/>
    </location>
</feature>
<dbReference type="GO" id="GO:0005921">
    <property type="term" value="C:gap junction"/>
    <property type="evidence" value="ECO:0007669"/>
    <property type="project" value="UniProtKB-SubCell"/>
</dbReference>
<dbReference type="Pfam" id="PF00876">
    <property type="entry name" value="Innexin"/>
    <property type="match status" value="1"/>
</dbReference>
<name>U5EZ77_9DIPT</name>
<dbReference type="PRINTS" id="PR01262">
    <property type="entry name" value="INNEXIN"/>
</dbReference>
<evidence type="ECO:0000256" key="10">
    <source>
        <dbReference type="ARBA" id="ARBA00023136"/>
    </source>
</evidence>
<keyword evidence="6" id="KW-0303">Gap junction</keyword>
<sequence length="400" mass="46196">MAVFGLVSAISGFVKVRYLIDKAIIDNMIFRCHYRITCAILFLCCIIVTANNLIGDPILCMNDGAVPVHVINTYCWITYTFTLPGQHGKPIGTHVPHSGLGNDYQEKTYHSYYQWVPFMLFFQGILFYIPHWIWKNWEEGKIRMISDGLRGVLTLSAEERDNRHQRLVKYIYESRTTHNSYSFGYFFCEFLNFINVVGNIFFVDKFLGGAFLTYGSDVLKFSEIIQENRSDPMIEIFPRVTKCTFHKYGASGSLQKHDALCVLALNILNEKIYIFLWFWFIILSVLSGMAIIYSAVIIMMPTTRELVLKRRFRDGSTKQIEGLVRRIEIGDFLLLHLLAQNINITSFGEILTTFISHILPNDNGDTPSAPSTLEMAPMYPEIEKYDREKELLHQDDLNYS</sequence>
<keyword evidence="10 12" id="KW-0472">Membrane</keyword>
<dbReference type="AlphaFoldDB" id="U5EZ77"/>
<evidence type="ECO:0000256" key="2">
    <source>
        <dbReference type="ARBA" id="ARBA00004651"/>
    </source>
</evidence>
<evidence type="ECO:0000256" key="5">
    <source>
        <dbReference type="ARBA" id="ARBA00022692"/>
    </source>
</evidence>
<dbReference type="GO" id="GO:0007602">
    <property type="term" value="P:phototransduction"/>
    <property type="evidence" value="ECO:0007669"/>
    <property type="project" value="TreeGrafter"/>
</dbReference>
<protein>
    <recommendedName>
        <fullName evidence="12">Innexin</fullName>
    </recommendedName>
</protein>
<evidence type="ECO:0000256" key="1">
    <source>
        <dbReference type="ARBA" id="ARBA00004610"/>
    </source>
</evidence>
<keyword evidence="5 12" id="KW-0812">Transmembrane</keyword>
<comment type="function">
    <text evidence="12">Structural component of the gap junctions.</text>
</comment>
<dbReference type="GO" id="GO:0005243">
    <property type="term" value="F:gap junction channel activity"/>
    <property type="evidence" value="ECO:0007669"/>
    <property type="project" value="TreeGrafter"/>
</dbReference>
<feature type="transmembrane region" description="Helical" evidence="12">
    <location>
        <begin position="112"/>
        <end position="134"/>
    </location>
</feature>
<evidence type="ECO:0000313" key="13">
    <source>
        <dbReference type="EMBL" id="JAB58582.1"/>
    </source>
</evidence>
<gene>
    <name evidence="12" type="primary">inx</name>
</gene>
<feature type="transmembrane region" description="Helical" evidence="12">
    <location>
        <begin position="32"/>
        <end position="54"/>
    </location>
</feature>
<feature type="transmembrane region" description="Helical" evidence="12">
    <location>
        <begin position="272"/>
        <end position="300"/>
    </location>
</feature>
<reference evidence="13" key="1">
    <citation type="journal article" date="2014" name="Insect Biochem. Mol. Biol.">
        <title>An insight into the sialome of the frog biting fly, Corethrella appendiculata.</title>
        <authorList>
            <person name="Ribeiro J.M.C."/>
            <person name="Chagas A.C."/>
            <person name="Pham V.M."/>
            <person name="Lounibos L.P."/>
            <person name="Calvo E."/>
        </authorList>
    </citation>
    <scope>NUCLEOTIDE SEQUENCE</scope>
    <source>
        <tissue evidence="13">Salivary glands</tissue>
    </source>
</reference>
<keyword evidence="4" id="KW-1003">Cell membrane</keyword>
<keyword evidence="9 12" id="KW-0406">Ion transport</keyword>
<dbReference type="InterPro" id="IPR000990">
    <property type="entry name" value="Innexin"/>
</dbReference>
<comment type="similarity">
    <text evidence="12">Belongs to the pannexin family.</text>
</comment>
<accession>U5EZ77</accession>
<keyword evidence="7" id="KW-0965">Cell junction</keyword>
<dbReference type="PANTHER" id="PTHR11893:SF37">
    <property type="entry name" value="INNEXIN INX3"/>
    <property type="match status" value="1"/>
</dbReference>
<evidence type="ECO:0000256" key="4">
    <source>
        <dbReference type="ARBA" id="ARBA00022475"/>
    </source>
</evidence>
<organism evidence="13">
    <name type="scientific">Corethrella appendiculata</name>
    <dbReference type="NCBI Taxonomy" id="1370023"/>
    <lineage>
        <taxon>Eukaryota</taxon>
        <taxon>Metazoa</taxon>
        <taxon>Ecdysozoa</taxon>
        <taxon>Arthropoda</taxon>
        <taxon>Hexapoda</taxon>
        <taxon>Insecta</taxon>
        <taxon>Pterygota</taxon>
        <taxon>Neoptera</taxon>
        <taxon>Endopterygota</taxon>
        <taxon>Diptera</taxon>
        <taxon>Nematocera</taxon>
        <taxon>Culicoidea</taxon>
        <taxon>Chaoboridae</taxon>
        <taxon>Corethrella</taxon>
    </lineage>
</organism>
<comment type="subcellular location">
    <subcellularLocation>
        <location evidence="1">Cell junction</location>
        <location evidence="1">Gap junction</location>
    </subcellularLocation>
    <subcellularLocation>
        <location evidence="2 12">Cell membrane</location>
        <topology evidence="2 12">Multi-pass membrane protein</topology>
    </subcellularLocation>
</comment>
<dbReference type="GO" id="GO:0034220">
    <property type="term" value="P:monoatomic ion transmembrane transport"/>
    <property type="evidence" value="ECO:0007669"/>
    <property type="project" value="UniProtKB-KW"/>
</dbReference>
<evidence type="ECO:0000256" key="12">
    <source>
        <dbReference type="RuleBase" id="RU010713"/>
    </source>
</evidence>
<evidence type="ECO:0000256" key="11">
    <source>
        <dbReference type="ARBA" id="ARBA00023303"/>
    </source>
</evidence>
<evidence type="ECO:0000256" key="9">
    <source>
        <dbReference type="ARBA" id="ARBA00023065"/>
    </source>
</evidence>
<evidence type="ECO:0000256" key="6">
    <source>
        <dbReference type="ARBA" id="ARBA00022868"/>
    </source>
</evidence>